<feature type="chain" id="PRO_5045477270" evidence="1">
    <location>
        <begin position="19"/>
        <end position="116"/>
    </location>
</feature>
<feature type="signal peptide" evidence="1">
    <location>
        <begin position="1"/>
        <end position="18"/>
    </location>
</feature>
<name>A0ABR2ZJL7_9AGAR</name>
<evidence type="ECO:0000256" key="1">
    <source>
        <dbReference type="SAM" id="SignalP"/>
    </source>
</evidence>
<comment type="caution">
    <text evidence="2">The sequence shown here is derived from an EMBL/GenBank/DDBJ whole genome shotgun (WGS) entry which is preliminary data.</text>
</comment>
<sequence>MQFKSLALIAAVLPAVWAGVVPRSVSDTDPASKVNVTRLIPSNSEGLSDKQISDLPTLGDLQGFSELIGRSDKEGVAARGIIDADVLLGYIEILKLVLLRTQQLVASIEETSPPPN</sequence>
<organism evidence="2 3">
    <name type="scientific">Marasmius tenuissimus</name>
    <dbReference type="NCBI Taxonomy" id="585030"/>
    <lineage>
        <taxon>Eukaryota</taxon>
        <taxon>Fungi</taxon>
        <taxon>Dikarya</taxon>
        <taxon>Basidiomycota</taxon>
        <taxon>Agaricomycotina</taxon>
        <taxon>Agaricomycetes</taxon>
        <taxon>Agaricomycetidae</taxon>
        <taxon>Agaricales</taxon>
        <taxon>Marasmiineae</taxon>
        <taxon>Marasmiaceae</taxon>
        <taxon>Marasmius</taxon>
    </lineage>
</organism>
<keyword evidence="1" id="KW-0732">Signal</keyword>
<evidence type="ECO:0000313" key="3">
    <source>
        <dbReference type="Proteomes" id="UP001437256"/>
    </source>
</evidence>
<protein>
    <submittedName>
        <fullName evidence="2">Uncharacterized protein</fullName>
    </submittedName>
</protein>
<dbReference type="EMBL" id="JBBXMP010000124">
    <property type="protein sequence ID" value="KAL0061751.1"/>
    <property type="molecule type" value="Genomic_DNA"/>
</dbReference>
<reference evidence="2 3" key="1">
    <citation type="submission" date="2024-05" db="EMBL/GenBank/DDBJ databases">
        <title>A draft genome resource for the thread blight pathogen Marasmius tenuissimus strain MS-2.</title>
        <authorList>
            <person name="Yulfo-Soto G.E."/>
            <person name="Baruah I.K."/>
            <person name="Amoako-Attah I."/>
            <person name="Bukari Y."/>
            <person name="Meinhardt L.W."/>
            <person name="Bailey B.A."/>
            <person name="Cohen S.P."/>
        </authorList>
    </citation>
    <scope>NUCLEOTIDE SEQUENCE [LARGE SCALE GENOMIC DNA]</scope>
    <source>
        <strain evidence="2 3">MS-2</strain>
    </source>
</reference>
<gene>
    <name evidence="2" type="ORF">AAF712_011424</name>
</gene>
<accession>A0ABR2ZJL7</accession>
<evidence type="ECO:0000313" key="2">
    <source>
        <dbReference type="EMBL" id="KAL0061751.1"/>
    </source>
</evidence>
<keyword evidence="3" id="KW-1185">Reference proteome</keyword>
<dbReference type="Proteomes" id="UP001437256">
    <property type="component" value="Unassembled WGS sequence"/>
</dbReference>
<proteinExistence type="predicted"/>